<evidence type="ECO:0000313" key="3">
    <source>
        <dbReference type="Proteomes" id="UP001295684"/>
    </source>
</evidence>
<dbReference type="AlphaFoldDB" id="A0AAD1X6J5"/>
<dbReference type="EMBL" id="CAMPGE010003780">
    <property type="protein sequence ID" value="CAI2362624.1"/>
    <property type="molecule type" value="Genomic_DNA"/>
</dbReference>
<reference evidence="2" key="1">
    <citation type="submission" date="2023-07" db="EMBL/GenBank/DDBJ databases">
        <authorList>
            <consortium name="AG Swart"/>
            <person name="Singh M."/>
            <person name="Singh A."/>
            <person name="Seah K."/>
            <person name="Emmerich C."/>
        </authorList>
    </citation>
    <scope>NUCLEOTIDE SEQUENCE</scope>
    <source>
        <strain evidence="2">DP1</strain>
    </source>
</reference>
<evidence type="ECO:0000256" key="1">
    <source>
        <dbReference type="SAM" id="Phobius"/>
    </source>
</evidence>
<feature type="transmembrane region" description="Helical" evidence="1">
    <location>
        <begin position="786"/>
        <end position="811"/>
    </location>
</feature>
<feature type="transmembrane region" description="Helical" evidence="1">
    <location>
        <begin position="877"/>
        <end position="896"/>
    </location>
</feature>
<keyword evidence="1" id="KW-1133">Transmembrane helix</keyword>
<feature type="transmembrane region" description="Helical" evidence="1">
    <location>
        <begin position="12"/>
        <end position="33"/>
    </location>
</feature>
<keyword evidence="1" id="KW-0812">Transmembrane</keyword>
<dbReference type="Proteomes" id="UP001295684">
    <property type="component" value="Unassembled WGS sequence"/>
</dbReference>
<dbReference type="GO" id="GO:0005509">
    <property type="term" value="F:calcium ion binding"/>
    <property type="evidence" value="ECO:0007669"/>
    <property type="project" value="InterPro"/>
</dbReference>
<accession>A0AAD1X6J5</accession>
<sequence length="1062" mass="119072">MSDARCEGGRRGIGRIIRGLVGFLVGMLVLPIIRATCETDKAQPEIAVYEDEFTTTAGPYTISKVSYAANMSALFTFQSLTANTFTVSKFYSLNHTLKWSKSYSINSTASQYGITWDESNLYAIEDNTVSDEISIILMEPEEGNITGVYQLPGISEISKSDSSPPFIYFDARNGTDGNRILCKFTLYLKKFRCISLSMLTGPLLAINSIYLNEVFIVAQTTSDLYMMKLTLGGPNAVIDWCQRESITNADVLTASSAYNEKYKIIYSFVYSNTNAKGIFSAISAITGEVNINNTYETNIALDDQNLMFTGDKTVLLAHQKSTIQCGHLEWNCSTTGCCTGSICPSACNCTCTQGTCTVVGGGTTHSPSCKKSCVQECLYNVTNYVYKMSTFNITTSDFRNVTVMPQNQSFYSIAYERNEERFVLGGISSVGSGASASARLFKINPDSLTCDYFFEESDETGMVQIQSQLQNDTNYFNQTVLYNFHDSTKMPDYLPTTHTYNFKTKNESEIYCKTENFTALDLVEFGNKTVTANVTCSDSSPNKVESVSITLSNGDPKPSWVDFSSSTLEMNMTAPETNISDVFKLLFKTKLTGKTDEINQYFTITVNDAPQEPEPEPESEPESPLIRLAKQASFWAKVMIFLGSVVNIVNTMLGSASPAAIWQMMNQIQLLKLLLLTGAYLPPEAIVFFNGMEFMSFDFSFINFEELPVLGYSIDYIDFDQNSKELKDFGLESGSSLVNNLSFVLFLAFIATIHIILLLVIAMSADEGNWAVRLFNYTTTKLREMFTYTIYIRALFEAFVLLVVSCLSEFYSTNSQMPIFKLISLFFSIGMTICLSILVMLFIRHLRNTDPEERDEGPYKELYCGVKESKLAMTFNLFFLLRRFLFVFVLILLQALPLVVKLSLVMALETCYIGFVIIYIRPFEKKDLNVVEFANELYFSFFLCCLFSYNQEEDWSITFLKIYLYALTANNFTVVAISLGFKSVSITKGIIKLVQKCKRKPKIKPTTTNQIDIDTFARNRPQLISNCKVPTSKLGSSPYSAYQKSYQNSSIGASDIRLGSNF</sequence>
<proteinExistence type="predicted"/>
<dbReference type="SUPFAM" id="SSF49313">
    <property type="entry name" value="Cadherin-like"/>
    <property type="match status" value="1"/>
</dbReference>
<evidence type="ECO:0000313" key="2">
    <source>
        <dbReference type="EMBL" id="CAI2362624.1"/>
    </source>
</evidence>
<keyword evidence="1" id="KW-0472">Membrane</keyword>
<feature type="transmembrane region" description="Helical" evidence="1">
    <location>
        <begin position="823"/>
        <end position="843"/>
    </location>
</feature>
<feature type="transmembrane region" description="Helical" evidence="1">
    <location>
        <begin position="933"/>
        <end position="950"/>
    </location>
</feature>
<organism evidence="2 3">
    <name type="scientific">Euplotes crassus</name>
    <dbReference type="NCBI Taxonomy" id="5936"/>
    <lineage>
        <taxon>Eukaryota</taxon>
        <taxon>Sar</taxon>
        <taxon>Alveolata</taxon>
        <taxon>Ciliophora</taxon>
        <taxon>Intramacronucleata</taxon>
        <taxon>Spirotrichea</taxon>
        <taxon>Hypotrichia</taxon>
        <taxon>Euplotida</taxon>
        <taxon>Euplotidae</taxon>
        <taxon>Moneuplotes</taxon>
    </lineage>
</organism>
<keyword evidence="3" id="KW-1185">Reference proteome</keyword>
<comment type="caution">
    <text evidence="2">The sequence shown here is derived from an EMBL/GenBank/DDBJ whole genome shotgun (WGS) entry which is preliminary data.</text>
</comment>
<feature type="transmembrane region" description="Helical" evidence="1">
    <location>
        <begin position="743"/>
        <end position="765"/>
    </location>
</feature>
<dbReference type="InterPro" id="IPR015919">
    <property type="entry name" value="Cadherin-like_sf"/>
</dbReference>
<feature type="transmembrane region" description="Helical" evidence="1">
    <location>
        <begin position="962"/>
        <end position="981"/>
    </location>
</feature>
<protein>
    <submittedName>
        <fullName evidence="2">Uncharacterized protein</fullName>
    </submittedName>
</protein>
<name>A0AAD1X6J5_EUPCR</name>
<feature type="transmembrane region" description="Helical" evidence="1">
    <location>
        <begin position="902"/>
        <end position="921"/>
    </location>
</feature>
<dbReference type="GO" id="GO:0016020">
    <property type="term" value="C:membrane"/>
    <property type="evidence" value="ECO:0007669"/>
    <property type="project" value="InterPro"/>
</dbReference>
<gene>
    <name evidence="2" type="ORF">ECRASSUSDP1_LOCUS3948</name>
</gene>
<feature type="transmembrane region" description="Helical" evidence="1">
    <location>
        <begin position="634"/>
        <end position="653"/>
    </location>
</feature>